<dbReference type="Proteomes" id="UP000092607">
    <property type="component" value="Unassembled WGS sequence"/>
</dbReference>
<accession>A0A1B8PW64</accession>
<dbReference type="RefSeq" id="WP_065256331.1">
    <property type="nucleotide sequence ID" value="NZ_JARDJM010000033.1"/>
</dbReference>
<organism evidence="2 3">
    <name type="scientific">Moraxella lacunata</name>
    <dbReference type="NCBI Taxonomy" id="477"/>
    <lineage>
        <taxon>Bacteria</taxon>
        <taxon>Pseudomonadati</taxon>
        <taxon>Pseudomonadota</taxon>
        <taxon>Gammaproteobacteria</taxon>
        <taxon>Moraxellales</taxon>
        <taxon>Moraxellaceae</taxon>
        <taxon>Moraxella</taxon>
    </lineage>
</organism>
<evidence type="ECO:0000313" key="2">
    <source>
        <dbReference type="EMBL" id="OBX59974.1"/>
    </source>
</evidence>
<reference evidence="2 3" key="1">
    <citation type="submission" date="2016-06" db="EMBL/GenBank/DDBJ databases">
        <title>Draft genome of Moraxella lacunata CCUG 57757A.</title>
        <authorList>
            <person name="Salva-Serra F."/>
            <person name="Engstrom-Jakobsson H."/>
            <person name="Thorell K."/>
            <person name="Gonzales-Siles L."/>
            <person name="Karlsson R."/>
            <person name="Boulund F."/>
            <person name="Engstrand L."/>
            <person name="Kristiansson E."/>
            <person name="Moore E."/>
        </authorList>
    </citation>
    <scope>NUCLEOTIDE SEQUENCE [LARGE SCALE GENOMIC DNA]</scope>
    <source>
        <strain evidence="2 3">CCUG 57757A</strain>
    </source>
</reference>
<protein>
    <recommendedName>
        <fullName evidence="4">Lipocalin-like domain-containing protein</fullName>
    </recommendedName>
</protein>
<gene>
    <name evidence="2" type="ORF">A9309_00815</name>
</gene>
<comment type="caution">
    <text evidence="2">The sequence shown here is derived from an EMBL/GenBank/DDBJ whole genome shotgun (WGS) entry which is preliminary data.</text>
</comment>
<evidence type="ECO:0000256" key="1">
    <source>
        <dbReference type="SAM" id="SignalP"/>
    </source>
</evidence>
<proteinExistence type="predicted"/>
<name>A0A1B8PW64_MORLA</name>
<feature type="chain" id="PRO_5008611952" description="Lipocalin-like domain-containing protein" evidence="1">
    <location>
        <begin position="20"/>
        <end position="171"/>
    </location>
</feature>
<keyword evidence="1" id="KW-0732">Signal</keyword>
<evidence type="ECO:0008006" key="4">
    <source>
        <dbReference type="Google" id="ProtNLM"/>
    </source>
</evidence>
<feature type="signal peptide" evidence="1">
    <location>
        <begin position="1"/>
        <end position="19"/>
    </location>
</feature>
<dbReference type="AlphaFoldDB" id="A0A1B8PW64"/>
<dbReference type="OrthoDB" id="9867200at2"/>
<sequence length="171" mass="19560">MQKLFITSIISLMATMTYANTTFHKDDLVGTWQCDLLIEQVDGNVTKSQNMTHFFADGRSVGYGETRQIYQGVDIQSVFMSTQDNWDFDGKNLTVNVGNINHVMIYNAISKQREYEKEPEMQALFTEMFRENSPIIQAVTMIDKDNFSYELGAINYGEIKQKTAHCKRLGG</sequence>
<dbReference type="EMBL" id="LZMS01000094">
    <property type="protein sequence ID" value="OBX59974.1"/>
    <property type="molecule type" value="Genomic_DNA"/>
</dbReference>
<evidence type="ECO:0000313" key="3">
    <source>
        <dbReference type="Proteomes" id="UP000092607"/>
    </source>
</evidence>